<organism evidence="1 2">
    <name type="scientific">Pilimelia columellifera subsp. columellifera</name>
    <dbReference type="NCBI Taxonomy" id="706583"/>
    <lineage>
        <taxon>Bacteria</taxon>
        <taxon>Bacillati</taxon>
        <taxon>Actinomycetota</taxon>
        <taxon>Actinomycetes</taxon>
        <taxon>Micromonosporales</taxon>
        <taxon>Micromonosporaceae</taxon>
        <taxon>Pilimelia</taxon>
    </lineage>
</organism>
<dbReference type="InterPro" id="IPR016195">
    <property type="entry name" value="Pol/histidinol_Pase-like"/>
</dbReference>
<reference evidence="1 2" key="1">
    <citation type="journal article" date="2019" name="Int. J. Syst. Evol. Microbiol.">
        <title>The Global Catalogue of Microorganisms (GCM) 10K type strain sequencing project: providing services to taxonomists for standard genome sequencing and annotation.</title>
        <authorList>
            <consortium name="The Broad Institute Genomics Platform"/>
            <consortium name="The Broad Institute Genome Sequencing Center for Infectious Disease"/>
            <person name="Wu L."/>
            <person name="Ma J."/>
        </authorList>
    </citation>
    <scope>NUCLEOTIDE SEQUENCE [LARGE SCALE GENOMIC DNA]</scope>
    <source>
        <strain evidence="1 2">JCM 3367</strain>
    </source>
</reference>
<dbReference type="Proteomes" id="UP001499978">
    <property type="component" value="Unassembled WGS sequence"/>
</dbReference>
<dbReference type="EMBL" id="BAAARY010000003">
    <property type="protein sequence ID" value="GAA2515887.1"/>
    <property type="molecule type" value="Genomic_DNA"/>
</dbReference>
<sequence>MGLERDYEVVPLIDLAADAHVHTGFSVGRDSVGAIVTAAERVGIEQLTFGDIVTPRANWLPVYQKSIQRAQQRTDIDLRIAVEVEIARADGWLDFPTDLGGLDVLSVGASRLPLPSGPAEPRRVNDLLRSGALSRADLVELAVAATTRAVERASRYAPAQLARPLNALWQLGVEEAELDDDVFAPLVDACRCTGAAVEVSESWRTPSPRLAGLFAAAGVPLLAASDARDVAQLGHWRYVARVLSGLAITATQPAAAA</sequence>
<proteinExistence type="predicted"/>
<protein>
    <recommendedName>
        <fullName evidence="3">Hydrolase</fullName>
    </recommendedName>
</protein>
<evidence type="ECO:0000313" key="2">
    <source>
        <dbReference type="Proteomes" id="UP001499978"/>
    </source>
</evidence>
<evidence type="ECO:0008006" key="3">
    <source>
        <dbReference type="Google" id="ProtNLM"/>
    </source>
</evidence>
<accession>A0ABN3N7H4</accession>
<dbReference type="Gene3D" id="3.20.20.140">
    <property type="entry name" value="Metal-dependent hydrolases"/>
    <property type="match status" value="1"/>
</dbReference>
<keyword evidence="2" id="KW-1185">Reference proteome</keyword>
<gene>
    <name evidence="1" type="ORF">GCM10010201_10500</name>
</gene>
<dbReference type="SUPFAM" id="SSF89550">
    <property type="entry name" value="PHP domain-like"/>
    <property type="match status" value="1"/>
</dbReference>
<name>A0ABN3N7H4_9ACTN</name>
<comment type="caution">
    <text evidence="1">The sequence shown here is derived from an EMBL/GenBank/DDBJ whole genome shotgun (WGS) entry which is preliminary data.</text>
</comment>
<dbReference type="RefSeq" id="WP_344169090.1">
    <property type="nucleotide sequence ID" value="NZ_BAAARY010000003.1"/>
</dbReference>
<evidence type="ECO:0000313" key="1">
    <source>
        <dbReference type="EMBL" id="GAA2515887.1"/>
    </source>
</evidence>